<evidence type="ECO:0000313" key="6">
    <source>
        <dbReference type="RefSeq" id="XP_014674905.1"/>
    </source>
</evidence>
<accession>A0ABM1ERT4</accession>
<reference evidence="6" key="1">
    <citation type="submission" date="2025-08" db="UniProtKB">
        <authorList>
            <consortium name="RefSeq"/>
        </authorList>
    </citation>
    <scope>IDENTIFICATION</scope>
</reference>
<feature type="compositionally biased region" description="Polar residues" evidence="4">
    <location>
        <begin position="441"/>
        <end position="455"/>
    </location>
</feature>
<dbReference type="PANTHER" id="PTHR19423:SF1">
    <property type="entry name" value="SH3 DOMAIN-BINDING PROTEIN 5"/>
    <property type="match status" value="1"/>
</dbReference>
<dbReference type="InterPro" id="IPR007940">
    <property type="entry name" value="SH3BP5"/>
</dbReference>
<protein>
    <submittedName>
        <fullName evidence="6">SH3 domain-binding protein 5-like isoform X1</fullName>
    </submittedName>
</protein>
<feature type="compositionally biased region" description="Low complexity" evidence="4">
    <location>
        <begin position="381"/>
        <end position="408"/>
    </location>
</feature>
<proteinExistence type="inferred from homology"/>
<evidence type="ECO:0000313" key="5">
    <source>
        <dbReference type="Proteomes" id="UP000695022"/>
    </source>
</evidence>
<keyword evidence="2 3" id="KW-0175">Coiled coil</keyword>
<dbReference type="GeneID" id="106815012"/>
<feature type="region of interest" description="Disordered" evidence="4">
    <location>
        <begin position="295"/>
        <end position="482"/>
    </location>
</feature>
<feature type="compositionally biased region" description="Basic and acidic residues" evidence="4">
    <location>
        <begin position="658"/>
        <end position="667"/>
    </location>
</feature>
<dbReference type="PANTHER" id="PTHR19423">
    <property type="entry name" value="SH3 DOMAIN-BINDING PROTEIN 5"/>
    <property type="match status" value="1"/>
</dbReference>
<feature type="compositionally biased region" description="Low complexity" evidence="4">
    <location>
        <begin position="310"/>
        <end position="328"/>
    </location>
</feature>
<feature type="region of interest" description="Disordered" evidence="4">
    <location>
        <begin position="652"/>
        <end position="719"/>
    </location>
</feature>
<evidence type="ECO:0000256" key="4">
    <source>
        <dbReference type="SAM" id="MobiDB-lite"/>
    </source>
</evidence>
<keyword evidence="5" id="KW-1185">Reference proteome</keyword>
<comment type="similarity">
    <text evidence="1">Belongs to the SH3BP5 family.</text>
</comment>
<sequence>MVRITYLTSSFPVGSHYGEMAAAIPVAVARSPSKFDDYSDDAVDPRVKEELEKLNEATDAINKLEVELDEARAVFRQVLTESTQRLNILAKKLGSCIEKGRPYYDARLKARQAQVETQKAAVKFERANSMHRAAVEMVNLAEQGLVRHGGNFDPTWQEMLNHATLKVNQAEVDKISSASEHRCKSHAYNDAEQNVKELQRELKRSIAKSSLSTRRSLLQLNNLANLHRLQLLPYFEMKASFNKLLEEQRNRVRAVEANVAVVKQQYAGALHSLEDISEAIHERRKRRDDVAALGERSAGVGSETPPPAPSVEAAAATVAPSVAAETTPGSSPEDVFVADGDDKDAGSAPRSREVTSADSTPGLPAGSGFVPGSPAGSGFVPGSPAGSGFAPGLPAGSGFVPGSPVGSGFAPGLPAAATERGSGWASTPKSGDRSHTRSESHSPTPADASSGSPLRQASASAVLESSTSSCDLSGVSERSRRRSTVTFDIRTDLRNIRQELADLEEELYPTRGRRRAVSVFWEPSERVPPAAGQRLLRRRDTMTSPEEVARERSREDAAAVAAGYASPSGLSLNAQLLEACAISEAACAGVAETTSDFMKLPRFVGRQSLSAEKLKGSKAHGLLLRLASDPGQPAAFTTDHARLPPARVSVVAATSDRPSCDGRRPRDASTTAAGDRHEKTLTCSAPREATSAVDASKGRRSTSAPPGEESEHVQLSDRVTSDCASVASCDVLDDHQVEH</sequence>
<organism evidence="5 6">
    <name type="scientific">Priapulus caudatus</name>
    <name type="common">Priapulid worm</name>
    <dbReference type="NCBI Taxonomy" id="37621"/>
    <lineage>
        <taxon>Eukaryota</taxon>
        <taxon>Metazoa</taxon>
        <taxon>Ecdysozoa</taxon>
        <taxon>Scalidophora</taxon>
        <taxon>Priapulida</taxon>
        <taxon>Priapulimorpha</taxon>
        <taxon>Priapulimorphida</taxon>
        <taxon>Priapulidae</taxon>
        <taxon>Priapulus</taxon>
    </lineage>
</organism>
<evidence type="ECO:0000256" key="1">
    <source>
        <dbReference type="ARBA" id="ARBA00007796"/>
    </source>
</evidence>
<evidence type="ECO:0000256" key="3">
    <source>
        <dbReference type="SAM" id="Coils"/>
    </source>
</evidence>
<feature type="coiled-coil region" evidence="3">
    <location>
        <begin position="181"/>
        <end position="208"/>
    </location>
</feature>
<dbReference type="RefSeq" id="XP_014674905.1">
    <property type="nucleotide sequence ID" value="XM_014819419.1"/>
</dbReference>
<name>A0ABM1ERT4_PRICU</name>
<feature type="coiled-coil region" evidence="3">
    <location>
        <begin position="47"/>
        <end position="81"/>
    </location>
</feature>
<evidence type="ECO:0000256" key="2">
    <source>
        <dbReference type="ARBA" id="ARBA00023054"/>
    </source>
</evidence>
<feature type="coiled-coil region" evidence="3">
    <location>
        <begin position="238"/>
        <end position="265"/>
    </location>
</feature>
<gene>
    <name evidence="6" type="primary">LOC106815012</name>
</gene>
<feature type="compositionally biased region" description="Low complexity" evidence="4">
    <location>
        <begin position="457"/>
        <end position="476"/>
    </location>
</feature>
<dbReference type="Proteomes" id="UP000695022">
    <property type="component" value="Unplaced"/>
</dbReference>
<feature type="compositionally biased region" description="Basic and acidic residues" evidence="4">
    <location>
        <begin position="430"/>
        <end position="440"/>
    </location>
</feature>
<dbReference type="Pfam" id="PF05276">
    <property type="entry name" value="SH3BP5"/>
    <property type="match status" value="1"/>
</dbReference>